<dbReference type="Pfam" id="PF06794">
    <property type="entry name" value="UPF0270"/>
    <property type="match status" value="1"/>
</dbReference>
<dbReference type="SUPFAM" id="SSF118001">
    <property type="entry name" value="YehU-like"/>
    <property type="match status" value="1"/>
</dbReference>
<reference evidence="2 3" key="1">
    <citation type="submission" date="2023-09" db="EMBL/GenBank/DDBJ databases">
        <authorList>
            <person name="Rey-Velasco X."/>
        </authorList>
    </citation>
    <scope>NUCLEOTIDE SEQUENCE [LARGE SCALE GENOMIC DNA]</scope>
    <source>
        <strain evidence="2 3">P117</strain>
    </source>
</reference>
<dbReference type="InterPro" id="IPR010648">
    <property type="entry name" value="UPF0270"/>
</dbReference>
<proteinExistence type="inferred from homology"/>
<comment type="similarity">
    <text evidence="1">Belongs to the UPF0270 family.</text>
</comment>
<comment type="caution">
    <text evidence="2">The sequence shown here is derived from an EMBL/GenBank/DDBJ whole genome shotgun (WGS) entry which is preliminary data.</text>
</comment>
<evidence type="ECO:0000313" key="3">
    <source>
        <dbReference type="Proteomes" id="UP001253545"/>
    </source>
</evidence>
<evidence type="ECO:0000313" key="2">
    <source>
        <dbReference type="EMBL" id="MDT0595184.1"/>
    </source>
</evidence>
<sequence length="67" mass="7476">MLIPYTSIDPEVLTNLIESVVLREGTDYGDEELSLDEKVALVRLQLESGEALIEYSEVHQSVNIISV</sequence>
<dbReference type="PIRSF" id="PIRSF006169">
    <property type="entry name" value="UCP006169"/>
    <property type="match status" value="1"/>
</dbReference>
<protein>
    <submittedName>
        <fullName evidence="2">YheU family protein</fullName>
    </submittedName>
</protein>
<accession>A0ABU2ZRC2</accession>
<dbReference type="NCBIfam" id="NF003438">
    <property type="entry name" value="PRK04966.1"/>
    <property type="match status" value="1"/>
</dbReference>
<dbReference type="RefSeq" id="WP_311368698.1">
    <property type="nucleotide sequence ID" value="NZ_JAVRHX010000002.1"/>
</dbReference>
<gene>
    <name evidence="2" type="ORF">RM552_10040</name>
</gene>
<dbReference type="Gene3D" id="1.10.10.610">
    <property type="entry name" value="YehU-like"/>
    <property type="match status" value="1"/>
</dbReference>
<name>A0ABU2ZRC2_9ALTE</name>
<dbReference type="Proteomes" id="UP001253545">
    <property type="component" value="Unassembled WGS sequence"/>
</dbReference>
<organism evidence="2 3">
    <name type="scientific">Glaciecola petra</name>
    <dbReference type="NCBI Taxonomy" id="3075602"/>
    <lineage>
        <taxon>Bacteria</taxon>
        <taxon>Pseudomonadati</taxon>
        <taxon>Pseudomonadota</taxon>
        <taxon>Gammaproteobacteria</taxon>
        <taxon>Alteromonadales</taxon>
        <taxon>Alteromonadaceae</taxon>
        <taxon>Glaciecola</taxon>
    </lineage>
</organism>
<evidence type="ECO:0000256" key="1">
    <source>
        <dbReference type="ARBA" id="ARBA00006450"/>
    </source>
</evidence>
<dbReference type="InterPro" id="IPR036685">
    <property type="entry name" value="YehU-like_sf"/>
</dbReference>
<dbReference type="EMBL" id="JAVRHX010000002">
    <property type="protein sequence ID" value="MDT0595184.1"/>
    <property type="molecule type" value="Genomic_DNA"/>
</dbReference>
<keyword evidence="3" id="KW-1185">Reference proteome</keyword>